<dbReference type="EMBL" id="JAEMWZ010000235">
    <property type="protein sequence ID" value="KAG7130193.1"/>
    <property type="molecule type" value="Genomic_DNA"/>
</dbReference>
<dbReference type="PANTHER" id="PTHR35392">
    <property type="entry name" value="ZN(II)2CYS6 TRANSCRIPTION FACTOR (EUROFUNG)-RELATED-RELATED"/>
    <property type="match status" value="1"/>
</dbReference>
<proteinExistence type="predicted"/>
<dbReference type="InterPro" id="IPR052973">
    <property type="entry name" value="Fungal_sec-metab_reg_TF"/>
</dbReference>
<dbReference type="GO" id="GO:0008270">
    <property type="term" value="F:zinc ion binding"/>
    <property type="evidence" value="ECO:0007669"/>
    <property type="project" value="InterPro"/>
</dbReference>
<dbReference type="AlphaFoldDB" id="A0A8I2ZHA3"/>
<feature type="compositionally biased region" description="Low complexity" evidence="2">
    <location>
        <begin position="347"/>
        <end position="364"/>
    </location>
</feature>
<dbReference type="CDD" id="cd00067">
    <property type="entry name" value="GAL4"/>
    <property type="match status" value="1"/>
</dbReference>
<dbReference type="GO" id="GO:0000981">
    <property type="term" value="F:DNA-binding transcription factor activity, RNA polymerase II-specific"/>
    <property type="evidence" value="ECO:0007669"/>
    <property type="project" value="InterPro"/>
</dbReference>
<evidence type="ECO:0000313" key="4">
    <source>
        <dbReference type="Proteomes" id="UP000689129"/>
    </source>
</evidence>
<evidence type="ECO:0000313" key="3">
    <source>
        <dbReference type="EMBL" id="KAG7130193.1"/>
    </source>
</evidence>
<feature type="compositionally biased region" description="Polar residues" evidence="2">
    <location>
        <begin position="274"/>
        <end position="286"/>
    </location>
</feature>
<feature type="compositionally biased region" description="Basic and acidic residues" evidence="2">
    <location>
        <begin position="483"/>
        <end position="492"/>
    </location>
</feature>
<feature type="compositionally biased region" description="Polar residues" evidence="2">
    <location>
        <begin position="32"/>
        <end position="50"/>
    </location>
</feature>
<dbReference type="PANTHER" id="PTHR35392:SF1">
    <property type="entry name" value="ZN(II)2CYS6 TRANSCRIPTION FACTOR (EUROFUNG)"/>
    <property type="match status" value="1"/>
</dbReference>
<organism evidence="3 4">
    <name type="scientific">Verticillium longisporum</name>
    <name type="common">Verticillium dahliae var. longisporum</name>
    <dbReference type="NCBI Taxonomy" id="100787"/>
    <lineage>
        <taxon>Eukaryota</taxon>
        <taxon>Fungi</taxon>
        <taxon>Dikarya</taxon>
        <taxon>Ascomycota</taxon>
        <taxon>Pezizomycotina</taxon>
        <taxon>Sordariomycetes</taxon>
        <taxon>Hypocreomycetidae</taxon>
        <taxon>Glomerellales</taxon>
        <taxon>Plectosphaerellaceae</taxon>
        <taxon>Verticillium</taxon>
    </lineage>
</organism>
<dbReference type="OrthoDB" id="5420905at2759"/>
<feature type="region of interest" description="Disordered" evidence="2">
    <location>
        <begin position="274"/>
        <end position="508"/>
    </location>
</feature>
<sequence>MNNMTFNTSGGDAFWDLGDDQRQQFQQFTHQMSSNQQHMASTSGHSSPQSAHGAMPAQRIWPMPLDMSSGAIEHSSPPESHHQHHHQHHSSSPAQSASPLSQSSPYQQPGSMLTDFALQQHLQQHQQSTPDFSSYISDPFMPVTYDSFASNFAPINPISYLPATTQQLPTNFLQAAAFNSMPPMDDSVPAMTWPNLPMDNWQDLQAAVPPMQLGSLPHTVGSSSPTGTFLEVLSLASSNEGSWIMVGDQNNAGSFNQFQQAQQNAAIFNPGQTLHLRTNSDSSDGANSFELGSYEEIPPFPISPFSPGSDSYPEQHASHRSCYGENHNHHHDTVSPTAAVAPVPIQTTSSRPSPASGSGATSPPIVSTRRNSGQRKSPTSKTAKPVIRRTSNGRKDGSVEKYPEQHASHRSCYGENHNHHHDTVSPTAAVAPVPIQTTSSRPSPASGSGATSPPIVSTRRNSGQRKSPTSKTAKPVIRRTSNGRKDGSVEKKVGRRRGPLSEEQRKQAGEIRKLRACLRCKFLKKTCDKGEPCGGCQPSHARLWQVPCTRIDIKDINYFLKGWKVDYERHTSRNVSVFNVKGFSPNETLMWITHGYGFALPVYVREVYVNDESVFQVDWVESHLTDQEPIEFDIRTDRLDVGAKGVSVDALSAYLDKHIDGPFEEFIDDHFEGTPFITEILKTAHRFYVKEKMPVIRKALKLVLAYNLTMHITMIQQQGDEAGSDGQIDDEDSKFYGQTVAPVMVNFQIKCALADMWRELQRDILEELSSLMHITMIQQQGDEAGSDGQIDDEDSKFYGQTVAPVMVNFQIKCALADMWRELQRDILEELSSLYSSVYSGERLKNWPTIFMLASILLAVWEEMQFDSHYRMPDPAAVNKFCTDMETTPVGVIVGLFHAISQKLPAFTEWDTAKHGHILNNNTAVCEAMTEVREHVRKHEDYLRARPECTFDRNDFDCLSNKFLSKLVIRAN</sequence>
<protein>
    <submittedName>
        <fullName evidence="3">Uncharacterized protein</fullName>
    </submittedName>
</protein>
<feature type="compositionally biased region" description="Basic and acidic residues" evidence="2">
    <location>
        <begin position="393"/>
        <end position="407"/>
    </location>
</feature>
<dbReference type="Proteomes" id="UP000689129">
    <property type="component" value="Unassembled WGS sequence"/>
</dbReference>
<dbReference type="InterPro" id="IPR001138">
    <property type="entry name" value="Zn2Cys6_DnaBD"/>
</dbReference>
<evidence type="ECO:0000256" key="2">
    <source>
        <dbReference type="SAM" id="MobiDB-lite"/>
    </source>
</evidence>
<accession>A0A8I2ZHA3</accession>
<feature type="region of interest" description="Disordered" evidence="2">
    <location>
        <begin position="29"/>
        <end position="55"/>
    </location>
</feature>
<gene>
    <name evidence="3" type="ORF">HYQ45_010907</name>
</gene>
<feature type="compositionally biased region" description="Polar residues" evidence="2">
    <location>
        <begin position="458"/>
        <end position="472"/>
    </location>
</feature>
<name>A0A8I2ZHA3_VERLO</name>
<keyword evidence="1" id="KW-0539">Nucleus</keyword>
<feature type="compositionally biased region" description="Low complexity" evidence="2">
    <location>
        <begin position="437"/>
        <end position="454"/>
    </location>
</feature>
<reference evidence="3" key="1">
    <citation type="journal article" date="2021" name="Mol. Plant Pathol.">
        <title>A 20-kb lineage-specific genomic region tames virulence in pathogenic amphidiploid Verticillium longisporum.</title>
        <authorList>
            <person name="Harting R."/>
            <person name="Starke J."/>
            <person name="Kusch H."/>
            <person name="Poggeler S."/>
            <person name="Maurus I."/>
            <person name="Schluter R."/>
            <person name="Landesfeind M."/>
            <person name="Bulla I."/>
            <person name="Nowrousian M."/>
            <person name="de Jonge R."/>
            <person name="Stahlhut G."/>
            <person name="Hoff K.J."/>
            <person name="Asshauer K.P."/>
            <person name="Thurmer A."/>
            <person name="Stanke M."/>
            <person name="Daniel R."/>
            <person name="Morgenstern B."/>
            <person name="Thomma B.P.H.J."/>
            <person name="Kronstad J.W."/>
            <person name="Braus-Stromeyer S.A."/>
            <person name="Braus G.H."/>
        </authorList>
    </citation>
    <scope>NUCLEOTIDE SEQUENCE</scope>
    <source>
        <strain evidence="3">Vl32</strain>
    </source>
</reference>
<evidence type="ECO:0000256" key="1">
    <source>
        <dbReference type="ARBA" id="ARBA00023242"/>
    </source>
</evidence>
<feature type="compositionally biased region" description="Basic and acidic residues" evidence="2">
    <location>
        <begin position="499"/>
        <end position="508"/>
    </location>
</feature>
<feature type="region of interest" description="Disordered" evidence="2">
    <location>
        <begin position="67"/>
        <end position="110"/>
    </location>
</feature>
<feature type="compositionally biased region" description="Low complexity" evidence="2">
    <location>
        <begin position="90"/>
        <end position="110"/>
    </location>
</feature>
<feature type="compositionally biased region" description="Polar residues" evidence="2">
    <location>
        <begin position="368"/>
        <end position="382"/>
    </location>
</feature>
<comment type="caution">
    <text evidence="3">The sequence shown here is derived from an EMBL/GenBank/DDBJ whole genome shotgun (WGS) entry which is preliminary data.</text>
</comment>